<protein>
    <submittedName>
        <fullName evidence="8">Ceh-43</fullName>
    </submittedName>
</protein>
<dbReference type="Pfam" id="PF00046">
    <property type="entry name" value="Homeodomain"/>
    <property type="match status" value="1"/>
</dbReference>
<dbReference type="InterPro" id="IPR017970">
    <property type="entry name" value="Homeobox_CS"/>
</dbReference>
<dbReference type="GO" id="GO:0000978">
    <property type="term" value="F:RNA polymerase II cis-regulatory region sequence-specific DNA binding"/>
    <property type="evidence" value="ECO:0000318"/>
    <property type="project" value="GO_Central"/>
</dbReference>
<dbReference type="PROSITE" id="PS00027">
    <property type="entry name" value="HOMEOBOX_1"/>
    <property type="match status" value="1"/>
</dbReference>
<proteinExistence type="predicted"/>
<dbReference type="GO" id="GO:0030154">
    <property type="term" value="P:cell differentiation"/>
    <property type="evidence" value="ECO:0000318"/>
    <property type="project" value="GO_Central"/>
</dbReference>
<keyword evidence="3 5" id="KW-0371">Homeobox</keyword>
<accession>A0A2A6B468</accession>
<dbReference type="GO" id="GO:0005634">
    <property type="term" value="C:nucleus"/>
    <property type="evidence" value="ECO:0000318"/>
    <property type="project" value="GO_Central"/>
</dbReference>
<evidence type="ECO:0000313" key="9">
    <source>
        <dbReference type="Proteomes" id="UP000005239"/>
    </source>
</evidence>
<feature type="compositionally biased region" description="Acidic residues" evidence="7">
    <location>
        <begin position="193"/>
        <end position="202"/>
    </location>
</feature>
<dbReference type="Proteomes" id="UP000005239">
    <property type="component" value="Unassembled WGS sequence"/>
</dbReference>
<dbReference type="SUPFAM" id="SSF46689">
    <property type="entry name" value="Homeodomain-like"/>
    <property type="match status" value="1"/>
</dbReference>
<dbReference type="InterPro" id="IPR050460">
    <property type="entry name" value="Distal-less_Homeobox_TF"/>
</dbReference>
<name>A0A2A6B468_PRIPA</name>
<dbReference type="GO" id="GO:0006357">
    <property type="term" value="P:regulation of transcription by RNA polymerase II"/>
    <property type="evidence" value="ECO:0000318"/>
    <property type="project" value="GO_Central"/>
</dbReference>
<dbReference type="PRINTS" id="PR00024">
    <property type="entry name" value="HOMEOBOX"/>
</dbReference>
<dbReference type="PROSITE" id="PS50071">
    <property type="entry name" value="HOMEOBOX_2"/>
    <property type="match status" value="1"/>
</dbReference>
<accession>A0A8R1YL66</accession>
<reference evidence="8" key="2">
    <citation type="submission" date="2022-06" db="UniProtKB">
        <authorList>
            <consortium name="EnsemblMetazoa"/>
        </authorList>
    </citation>
    <scope>IDENTIFICATION</scope>
    <source>
        <strain evidence="8">PS312</strain>
    </source>
</reference>
<evidence type="ECO:0000256" key="7">
    <source>
        <dbReference type="SAM" id="MobiDB-lite"/>
    </source>
</evidence>
<dbReference type="GO" id="GO:0000981">
    <property type="term" value="F:DNA-binding transcription factor activity, RNA polymerase II-specific"/>
    <property type="evidence" value="ECO:0000318"/>
    <property type="project" value="GO_Central"/>
</dbReference>
<feature type="DNA-binding region" description="Homeobox" evidence="5">
    <location>
        <begin position="123"/>
        <end position="182"/>
    </location>
</feature>
<dbReference type="PANTHER" id="PTHR24327:SF81">
    <property type="entry name" value="HOMEOTIC PROTEIN DISTAL-LESS-RELATED"/>
    <property type="match status" value="1"/>
</dbReference>
<comment type="subcellular location">
    <subcellularLocation>
        <location evidence="1 5 6">Nucleus</location>
    </subcellularLocation>
</comment>
<dbReference type="InterPro" id="IPR020479">
    <property type="entry name" value="HD_metazoa"/>
</dbReference>
<dbReference type="SMART" id="SM00389">
    <property type="entry name" value="HOX"/>
    <property type="match status" value="1"/>
</dbReference>
<dbReference type="OrthoDB" id="6159439at2759"/>
<keyword evidence="4 5" id="KW-0539">Nucleus</keyword>
<evidence type="ECO:0000313" key="8">
    <source>
        <dbReference type="EnsemblMetazoa" id="PPA25533.1"/>
    </source>
</evidence>
<keyword evidence="9" id="KW-1185">Reference proteome</keyword>
<dbReference type="InterPro" id="IPR001356">
    <property type="entry name" value="HD"/>
</dbReference>
<organism evidence="8 9">
    <name type="scientific">Pristionchus pacificus</name>
    <name type="common">Parasitic nematode worm</name>
    <dbReference type="NCBI Taxonomy" id="54126"/>
    <lineage>
        <taxon>Eukaryota</taxon>
        <taxon>Metazoa</taxon>
        <taxon>Ecdysozoa</taxon>
        <taxon>Nematoda</taxon>
        <taxon>Chromadorea</taxon>
        <taxon>Rhabditida</taxon>
        <taxon>Rhabditina</taxon>
        <taxon>Diplogasteromorpha</taxon>
        <taxon>Diplogasteroidea</taxon>
        <taxon>Neodiplogasteridae</taxon>
        <taxon>Pristionchus</taxon>
    </lineage>
</organism>
<dbReference type="EnsemblMetazoa" id="PPA25533.1">
    <property type="protein sequence ID" value="PPA25533.1"/>
    <property type="gene ID" value="WBGene00115087"/>
</dbReference>
<dbReference type="Gene3D" id="1.10.10.60">
    <property type="entry name" value="Homeodomain-like"/>
    <property type="match status" value="1"/>
</dbReference>
<feature type="compositionally biased region" description="Polar residues" evidence="7">
    <location>
        <begin position="229"/>
        <end position="249"/>
    </location>
</feature>
<dbReference type="InterPro" id="IPR000047">
    <property type="entry name" value="HTH_motif"/>
</dbReference>
<gene>
    <name evidence="8" type="primary">WBGene00115087</name>
</gene>
<keyword evidence="2 5" id="KW-0238">DNA-binding</keyword>
<dbReference type="CDD" id="cd00086">
    <property type="entry name" value="homeodomain"/>
    <property type="match status" value="1"/>
</dbReference>
<dbReference type="PRINTS" id="PR00031">
    <property type="entry name" value="HTHREPRESSR"/>
</dbReference>
<dbReference type="InterPro" id="IPR009057">
    <property type="entry name" value="Homeodomain-like_sf"/>
</dbReference>
<evidence type="ECO:0000256" key="3">
    <source>
        <dbReference type="ARBA" id="ARBA00023155"/>
    </source>
</evidence>
<dbReference type="AlphaFoldDB" id="A0A2A6B468"/>
<evidence type="ECO:0000256" key="5">
    <source>
        <dbReference type="PROSITE-ProRule" id="PRU00108"/>
    </source>
</evidence>
<dbReference type="PANTHER" id="PTHR24327">
    <property type="entry name" value="HOMEOBOX PROTEIN"/>
    <property type="match status" value="1"/>
</dbReference>
<reference evidence="9" key="1">
    <citation type="journal article" date="2008" name="Nat. Genet.">
        <title>The Pristionchus pacificus genome provides a unique perspective on nematode lifestyle and parasitism.</title>
        <authorList>
            <person name="Dieterich C."/>
            <person name="Clifton S.W."/>
            <person name="Schuster L.N."/>
            <person name="Chinwalla A."/>
            <person name="Delehaunty K."/>
            <person name="Dinkelacker I."/>
            <person name="Fulton L."/>
            <person name="Fulton R."/>
            <person name="Godfrey J."/>
            <person name="Minx P."/>
            <person name="Mitreva M."/>
            <person name="Roeseler W."/>
            <person name="Tian H."/>
            <person name="Witte H."/>
            <person name="Yang S.P."/>
            <person name="Wilson R.K."/>
            <person name="Sommer R.J."/>
        </authorList>
    </citation>
    <scope>NUCLEOTIDE SEQUENCE [LARGE SCALE GENOMIC DNA]</scope>
    <source>
        <strain evidence="9">PS312</strain>
    </source>
</reference>
<feature type="region of interest" description="Disordered" evidence="7">
    <location>
        <begin position="173"/>
        <end position="266"/>
    </location>
</feature>
<evidence type="ECO:0000256" key="2">
    <source>
        <dbReference type="ARBA" id="ARBA00023125"/>
    </source>
</evidence>
<evidence type="ECO:0000256" key="4">
    <source>
        <dbReference type="ARBA" id="ARBA00023242"/>
    </source>
</evidence>
<evidence type="ECO:0000256" key="1">
    <source>
        <dbReference type="ARBA" id="ARBA00004123"/>
    </source>
</evidence>
<dbReference type="FunFam" id="1.10.10.60:FF:000424">
    <property type="entry name" value="ANTP homeobox protein"/>
    <property type="match status" value="1"/>
</dbReference>
<sequence length="340" mass="36385">MDSGEAFLDMDQKPNIEDGQLKMEMGMSSLPSGMNPSDATAQQLYAAAASQQYFFTQSGAASTMASPYPGYPSYQTFNATSAASAYPSTNFGLYTNGSSPDDHMDTKIIEGGEVKINSKGKKVRKPRTIYSSAQLSALQRRFNKTQYLALPERAALAAELGLTQTQVKIWFQNRRSKQKKQGRPGSVNGEPMGSDDEPDTEEGGSSIGEGSDTPCGTEASSMPGGLTVPTPSGITPSSVTPNGMSNDPNGGSEVGGTPTVWPGSLPSLTTQDLGAAMSSQLMNLNPSKDYYSLDTSSIPFESNKFPSLHDQMQMQNAAMMYYPQYTYGLPTQPSANITYY</sequence>
<evidence type="ECO:0000256" key="6">
    <source>
        <dbReference type="RuleBase" id="RU000682"/>
    </source>
</evidence>